<sequence>MLAKVQPDNDKRQATRF</sequence>
<evidence type="ECO:0000313" key="2">
    <source>
        <dbReference type="Proteomes" id="UP000076407"/>
    </source>
</evidence>
<protein>
    <submittedName>
        <fullName evidence="1">Uncharacterized protein</fullName>
    </submittedName>
</protein>
<evidence type="ECO:0000313" key="1">
    <source>
        <dbReference type="EnsemblMetazoa" id="AQUA014696-PA"/>
    </source>
</evidence>
<dbReference type="Proteomes" id="UP000076407">
    <property type="component" value="Unassembled WGS sequence"/>
</dbReference>
<accession>A0A182XS82</accession>
<dbReference type="EnsemblMetazoa" id="AQUA014696-RA">
    <property type="protein sequence ID" value="AQUA014696-PA"/>
    <property type="gene ID" value="AQUA014696"/>
</dbReference>
<keyword evidence="2" id="KW-1185">Reference proteome</keyword>
<name>A0A182XS82_ANOQN</name>
<organism evidence="1 2">
    <name type="scientific">Anopheles quadriannulatus</name>
    <name type="common">Mosquito</name>
    <dbReference type="NCBI Taxonomy" id="34691"/>
    <lineage>
        <taxon>Eukaryota</taxon>
        <taxon>Metazoa</taxon>
        <taxon>Ecdysozoa</taxon>
        <taxon>Arthropoda</taxon>
        <taxon>Hexapoda</taxon>
        <taxon>Insecta</taxon>
        <taxon>Pterygota</taxon>
        <taxon>Neoptera</taxon>
        <taxon>Endopterygota</taxon>
        <taxon>Diptera</taxon>
        <taxon>Nematocera</taxon>
        <taxon>Culicoidea</taxon>
        <taxon>Culicidae</taxon>
        <taxon>Anophelinae</taxon>
        <taxon>Anopheles</taxon>
    </lineage>
</organism>
<dbReference type="VEuPathDB" id="VectorBase:AQUA014696"/>
<proteinExistence type="predicted"/>
<reference evidence="1" key="1">
    <citation type="submission" date="2020-05" db="UniProtKB">
        <authorList>
            <consortium name="EnsemblMetazoa"/>
        </authorList>
    </citation>
    <scope>IDENTIFICATION</scope>
    <source>
        <strain evidence="1">SANGQUA</strain>
    </source>
</reference>
<dbReference type="AlphaFoldDB" id="A0A182XS82"/>